<evidence type="ECO:0000259" key="3">
    <source>
        <dbReference type="PROSITE" id="PS51034"/>
    </source>
</evidence>
<evidence type="ECO:0000313" key="4">
    <source>
        <dbReference type="EMBL" id="GFR86189.1"/>
    </source>
</evidence>
<dbReference type="PANTHER" id="PTHR14002:SF43">
    <property type="entry name" value="DELTA-LIKE PROTEIN"/>
    <property type="match status" value="1"/>
</dbReference>
<keyword evidence="1" id="KW-0732">Signal</keyword>
<name>A0AAV4GLI6_9GAST</name>
<dbReference type="InterPro" id="IPR001507">
    <property type="entry name" value="ZP_dom"/>
</dbReference>
<dbReference type="PANTHER" id="PTHR14002">
    <property type="entry name" value="ENDOGLIN/TGF-BETA RECEPTOR TYPE III"/>
    <property type="match status" value="1"/>
</dbReference>
<evidence type="ECO:0000256" key="1">
    <source>
        <dbReference type="ARBA" id="ARBA00022729"/>
    </source>
</evidence>
<dbReference type="EMBL" id="BMAT01005048">
    <property type="protein sequence ID" value="GFR86189.1"/>
    <property type="molecule type" value="Genomic_DNA"/>
</dbReference>
<comment type="caution">
    <text evidence="4">The sequence shown here is derived from an EMBL/GenBank/DDBJ whole genome shotgun (WGS) entry which is preliminary data.</text>
</comment>
<protein>
    <recommendedName>
        <fullName evidence="3">ZP domain-containing protein</fullName>
    </recommendedName>
</protein>
<keyword evidence="2" id="KW-1015">Disulfide bond</keyword>
<evidence type="ECO:0000256" key="2">
    <source>
        <dbReference type="ARBA" id="ARBA00023157"/>
    </source>
</evidence>
<gene>
    <name evidence="4" type="ORF">ElyMa_002460700</name>
</gene>
<evidence type="ECO:0000313" key="5">
    <source>
        <dbReference type="Proteomes" id="UP000762676"/>
    </source>
</evidence>
<keyword evidence="5" id="KW-1185">Reference proteome</keyword>
<accession>A0AAV4GLI6</accession>
<organism evidence="4 5">
    <name type="scientific">Elysia marginata</name>
    <dbReference type="NCBI Taxonomy" id="1093978"/>
    <lineage>
        <taxon>Eukaryota</taxon>
        <taxon>Metazoa</taxon>
        <taxon>Spiralia</taxon>
        <taxon>Lophotrochozoa</taxon>
        <taxon>Mollusca</taxon>
        <taxon>Gastropoda</taxon>
        <taxon>Heterobranchia</taxon>
        <taxon>Euthyneura</taxon>
        <taxon>Panpulmonata</taxon>
        <taxon>Sacoglossa</taxon>
        <taxon>Placobranchoidea</taxon>
        <taxon>Plakobranchidae</taxon>
        <taxon>Elysia</taxon>
    </lineage>
</organism>
<feature type="domain" description="ZP" evidence="3">
    <location>
        <begin position="50"/>
        <end position="172"/>
    </location>
</feature>
<dbReference type="Gene3D" id="2.60.40.3210">
    <property type="entry name" value="Zona pellucida, ZP-N domain"/>
    <property type="match status" value="1"/>
</dbReference>
<dbReference type="PROSITE" id="PS51034">
    <property type="entry name" value="ZP_2"/>
    <property type="match status" value="1"/>
</dbReference>
<reference evidence="4 5" key="1">
    <citation type="journal article" date="2021" name="Elife">
        <title>Chloroplast acquisition without the gene transfer in kleptoplastic sea slugs, Plakobranchus ocellatus.</title>
        <authorList>
            <person name="Maeda T."/>
            <person name="Takahashi S."/>
            <person name="Yoshida T."/>
            <person name="Shimamura S."/>
            <person name="Takaki Y."/>
            <person name="Nagai Y."/>
            <person name="Toyoda A."/>
            <person name="Suzuki Y."/>
            <person name="Arimoto A."/>
            <person name="Ishii H."/>
            <person name="Satoh N."/>
            <person name="Nishiyama T."/>
            <person name="Hasebe M."/>
            <person name="Maruyama T."/>
            <person name="Minagawa J."/>
            <person name="Obokata J."/>
            <person name="Shigenobu S."/>
        </authorList>
    </citation>
    <scope>NUCLEOTIDE SEQUENCE [LARGE SCALE GENOMIC DNA]</scope>
</reference>
<proteinExistence type="predicted"/>
<dbReference type="Proteomes" id="UP000762676">
    <property type="component" value="Unassembled WGS sequence"/>
</dbReference>
<sequence>MGELVIYFTFSMFCRALGSALKVTSVGRRLASDDTNEADQDRYDLRHKLECHATHMFVHIPSALAPNSKMYMRDSGCELTNNGSHFVITLAYDSCGTALTFYQDFMFAANDVIVHLDIDTSAPIQFDKDYTIHLECKVPRNHKVEGAFVVSCKSYILFRMGPGFTKLVFPKL</sequence>
<dbReference type="AlphaFoldDB" id="A0AAV4GLI6"/>